<accession>A0A8J7SIU3</accession>
<dbReference type="Gene3D" id="2.60.40.3440">
    <property type="match status" value="1"/>
</dbReference>
<sequence>MYQQKPRTSTANKIVYTALFLVFCAVGYVERDSIAGIFGFPPITNSQPEEEVADDAQAADTQIAENETSGDASGKKVTIIQGRSLRPEADDSELSARLSNAAHWQAEDDGEITEATLGNEKKDYTGIADTKTIDAVDFDETPPAPSDEIIQPAVISGPGSANFSLRHDGVLHIAAATTQAYFPQANGIQGIESKLDPKNGSLTINPQQLSINYQPQSGFSGIDNFEVTVNFQQSSENFKVNVFVRDNTPQPVITGKTAFEENFDGDNWTKSLAKKKSTRLVQGEESGELPITPWLWGGSSRTSSVNCITYNDSKQVFSSATTGNNLCIAGRTWVAVPVNLKAGKSYQISLDHGAEKASSKTHVILWDGKPDATLVDSNPDFGKAIFHSYFFNEKAEERHSKFQTPAIYFRNQPYLIFGHYEANASNRIHIDNIKIEEITNREPLTAQQIAAKPAQDTIPASWPFSSDKPAEIVAAARIAGAYAAASPQGNYAVEIRDIRGQMIQSFTRDELAKAAGVSLSSSSSGPSALAFTASGRQLFISVQGDNGKGAVVSFNINTKKTERFLSNIALNTSGSFQKTALAHQAGILYLSTAQGEIINYKADRNDKTGKQLSKVTLPAQEPSKMVTSMAVDDIDGILYLSTAETLYAAPCQKDLKLYKFYSIKNIQSISFTRSYGNDNKEGLFILQRAGDRAALLHLPATSLRARQPVANYYAVVTQPWIDIAATSGGKILTASSDSPLSMTSDRYDQKMDFEEWLRDEFNQYIVLAKNNLWPGDTPEGWVNSACGTMYFGIKGHTGSAGWQSLMFILDEEINGATDTEEIIEKIITRYAGLHPDGLKPKLIEGHLLYDYNIKTGDGGRDFSDIYEMIKFMRAAVYAKHRYPDNKVIAAGIDKVNRDIKNVAERIREYGIVTMSNDQHGPKFSDWNRPRRSGPNYQESYMYAEMAAAIDHTSTQPYVDFLHDVDKVPHGSEYLKGEPTIHWGHPMFVPTYGHIIFRNYRQSPKWRQDFINFCMGFSAWSDDQAPHYLGAFSAGNFGDGFEASSLRKTTNTLTHFPSLLARGIYSDAVAVAGAYMAYREDKRDHMYSFSDKPGAHMLGRHSNEKLIWSHSRWGMVDVHFGAHGLAELIQPGIIDSAIANNLYRELEINKNTDGSVTLNFSDMRPQRVLASTDGRAWDSYGAQLTPFTIPAGNNYKHFRTIPAEGSPLYLANGDFSEKLSHWKPFRNATAKVAHSASLAGGVATVTSNNRGAVYQTVDVSNQFEGTEYKVRAITSSTRGKPSAGKLFVIWDKDDKLGTGTISNAESKVINQGVSIAELEVATSKPAGANYMHVCLFPNGTSSFAAVSAVRMGALVPAENPSFESGKLTGWKTDKASEVTIKVVKDSKAYHGDHALKMSINKKAKRPEATVSQRFDVSADPISTRYRARVRVTGLQMENADAYINASFREKTSDDKPSRTSYGQTVRNQTRDEYIYITFRKREDTEKILDITLTTAGVRSRDAGSPAAEILFDDFQLLRMTP</sequence>
<dbReference type="Gene3D" id="2.60.120.260">
    <property type="entry name" value="Galactose-binding domain-like"/>
    <property type="match status" value="2"/>
</dbReference>
<dbReference type="EMBL" id="JAENIM010000041">
    <property type="protein sequence ID" value="MBK1791685.1"/>
    <property type="molecule type" value="Genomic_DNA"/>
</dbReference>
<name>A0A8J7SIU3_9BACT</name>
<evidence type="ECO:0000313" key="2">
    <source>
        <dbReference type="EMBL" id="MBK1791685.1"/>
    </source>
</evidence>
<evidence type="ECO:0000313" key="3">
    <source>
        <dbReference type="Proteomes" id="UP000624703"/>
    </source>
</evidence>
<gene>
    <name evidence="2" type="ORF">JIN82_11030</name>
</gene>
<feature type="region of interest" description="Disordered" evidence="1">
    <location>
        <begin position="46"/>
        <end position="75"/>
    </location>
</feature>
<feature type="compositionally biased region" description="Low complexity" evidence="1">
    <location>
        <begin position="55"/>
        <end position="65"/>
    </location>
</feature>
<dbReference type="Proteomes" id="UP000624703">
    <property type="component" value="Unassembled WGS sequence"/>
</dbReference>
<dbReference type="SUPFAM" id="SSF101898">
    <property type="entry name" value="NHL repeat"/>
    <property type="match status" value="1"/>
</dbReference>
<reference evidence="2" key="1">
    <citation type="submission" date="2021-01" db="EMBL/GenBank/DDBJ databases">
        <title>Modified the classification status of verrucomicrobia.</title>
        <authorList>
            <person name="Feng X."/>
        </authorList>
    </citation>
    <scope>NUCLEOTIDE SEQUENCE</scope>
    <source>
        <strain evidence="2">_KCTC 22039</strain>
    </source>
</reference>
<comment type="caution">
    <text evidence="2">The sequence shown here is derived from an EMBL/GenBank/DDBJ whole genome shotgun (WGS) entry which is preliminary data.</text>
</comment>
<organism evidence="2 3">
    <name type="scientific">Persicirhabdus sediminis</name>
    <dbReference type="NCBI Taxonomy" id="454144"/>
    <lineage>
        <taxon>Bacteria</taxon>
        <taxon>Pseudomonadati</taxon>
        <taxon>Verrucomicrobiota</taxon>
        <taxon>Verrucomicrobiia</taxon>
        <taxon>Verrucomicrobiales</taxon>
        <taxon>Verrucomicrobiaceae</taxon>
        <taxon>Persicirhabdus</taxon>
    </lineage>
</organism>
<protein>
    <submittedName>
        <fullName evidence="2">Uncharacterized protein</fullName>
    </submittedName>
</protein>
<evidence type="ECO:0000256" key="1">
    <source>
        <dbReference type="SAM" id="MobiDB-lite"/>
    </source>
</evidence>
<keyword evidence="3" id="KW-1185">Reference proteome</keyword>
<dbReference type="RefSeq" id="WP_200311704.1">
    <property type="nucleotide sequence ID" value="NZ_JAENIM010000041.1"/>
</dbReference>
<proteinExistence type="predicted"/>